<dbReference type="OrthoDB" id="9796561at2"/>
<dbReference type="PANTHER" id="PTHR43765:SF2">
    <property type="entry name" value="2-DEHYDROPANTOATE 2-REDUCTASE"/>
    <property type="match status" value="1"/>
</dbReference>
<name>A0A1G6IEZ4_9ACTN</name>
<proteinExistence type="inferred from homology"/>
<dbReference type="RefSeq" id="WP_090849785.1">
    <property type="nucleotide sequence ID" value="NZ_FMZM01000001.1"/>
</dbReference>
<dbReference type="PANTHER" id="PTHR43765">
    <property type="entry name" value="2-DEHYDROPANTOATE 2-REDUCTASE-RELATED"/>
    <property type="match status" value="1"/>
</dbReference>
<dbReference type="InterPro" id="IPR036291">
    <property type="entry name" value="NAD(P)-bd_dom_sf"/>
</dbReference>
<dbReference type="InterPro" id="IPR008927">
    <property type="entry name" value="6-PGluconate_DH-like_C_sf"/>
</dbReference>
<keyword evidence="7" id="KW-1185">Reference proteome</keyword>
<dbReference type="GO" id="GO:0005737">
    <property type="term" value="C:cytoplasm"/>
    <property type="evidence" value="ECO:0007669"/>
    <property type="project" value="TreeGrafter"/>
</dbReference>
<keyword evidence="3" id="KW-0560">Oxidoreductase</keyword>
<reference evidence="7" key="1">
    <citation type="submission" date="2016-10" db="EMBL/GenBank/DDBJ databases">
        <authorList>
            <person name="Varghese N."/>
            <person name="Submissions S."/>
        </authorList>
    </citation>
    <scope>NUCLEOTIDE SEQUENCE [LARGE SCALE GENOMIC DNA]</scope>
    <source>
        <strain evidence="7">CGMCC 4.6858</strain>
    </source>
</reference>
<dbReference type="STRING" id="1045774.SAMN05421872_101159"/>
<feature type="domain" description="Ketopantoate reductase N-terminal" evidence="4">
    <location>
        <begin position="6"/>
        <end position="141"/>
    </location>
</feature>
<evidence type="ECO:0000313" key="6">
    <source>
        <dbReference type="EMBL" id="SDC04980.1"/>
    </source>
</evidence>
<keyword evidence="2" id="KW-0521">NADP</keyword>
<protein>
    <submittedName>
        <fullName evidence="6">2-dehydropantoate 2-reductase</fullName>
    </submittedName>
</protein>
<comment type="similarity">
    <text evidence="1">Belongs to the ketopantoate reductase family.</text>
</comment>
<dbReference type="Gene3D" id="3.40.50.720">
    <property type="entry name" value="NAD(P)-binding Rossmann-like Domain"/>
    <property type="match status" value="1"/>
</dbReference>
<dbReference type="InterPro" id="IPR013332">
    <property type="entry name" value="KPR_N"/>
</dbReference>
<evidence type="ECO:0000259" key="5">
    <source>
        <dbReference type="Pfam" id="PF08546"/>
    </source>
</evidence>
<dbReference type="InterPro" id="IPR013328">
    <property type="entry name" value="6PGD_dom2"/>
</dbReference>
<feature type="domain" description="Ketopantoate reductase C-terminal" evidence="5">
    <location>
        <begin position="182"/>
        <end position="301"/>
    </location>
</feature>
<dbReference type="Pfam" id="PF02558">
    <property type="entry name" value="ApbA"/>
    <property type="match status" value="1"/>
</dbReference>
<gene>
    <name evidence="6" type="ORF">SAMN05421872_101159</name>
</gene>
<dbReference type="Proteomes" id="UP000199034">
    <property type="component" value="Unassembled WGS sequence"/>
</dbReference>
<dbReference type="AlphaFoldDB" id="A0A1G6IEZ4"/>
<dbReference type="InterPro" id="IPR050838">
    <property type="entry name" value="Ketopantoate_reductase"/>
</dbReference>
<dbReference type="GO" id="GO:0008677">
    <property type="term" value="F:2-dehydropantoate 2-reductase activity"/>
    <property type="evidence" value="ECO:0007669"/>
    <property type="project" value="TreeGrafter"/>
</dbReference>
<dbReference type="InterPro" id="IPR013752">
    <property type="entry name" value="KPA_reductase"/>
</dbReference>
<dbReference type="SUPFAM" id="SSF51735">
    <property type="entry name" value="NAD(P)-binding Rossmann-fold domains"/>
    <property type="match status" value="1"/>
</dbReference>
<dbReference type="GO" id="GO:0050661">
    <property type="term" value="F:NADP binding"/>
    <property type="evidence" value="ECO:0007669"/>
    <property type="project" value="TreeGrafter"/>
</dbReference>
<dbReference type="EMBL" id="FMZM01000001">
    <property type="protein sequence ID" value="SDC04980.1"/>
    <property type="molecule type" value="Genomic_DNA"/>
</dbReference>
<accession>A0A1G6IEZ4</accession>
<sequence>MSARYVVYGTGAVGGVIGANLHLADLPLTLVARGPHLDRIRSGGLVLDRGDGRQVVRAPAVGSAAEVDWSEPAVVLLAVKGHQTAAALDDLAAHAPPTTVVVSAQNGVANEVAILRRFAATYSLCVMLPSTHLEPGEVIQKCWPVPGILDIGRIPHGVDDTCEAVAADLRAAGFESVPRAQIMAWKHRKLLMNVGNAVDATCARGESADDLRERARAEGELVLRVAGVPLVSAEEDVERRGDVLRPRTDLPADLGGSTWQSVSRGARVTEVDHLAGEIVLLGRLHGVPTPVNELLQRTAHEHARAGAAPRSLDAADLLAQLA</sequence>
<evidence type="ECO:0000259" key="4">
    <source>
        <dbReference type="Pfam" id="PF02558"/>
    </source>
</evidence>
<dbReference type="Pfam" id="PF08546">
    <property type="entry name" value="ApbA_C"/>
    <property type="match status" value="1"/>
</dbReference>
<dbReference type="SUPFAM" id="SSF48179">
    <property type="entry name" value="6-phosphogluconate dehydrogenase C-terminal domain-like"/>
    <property type="match status" value="1"/>
</dbReference>
<dbReference type="Gene3D" id="1.10.1040.10">
    <property type="entry name" value="N-(1-d-carboxylethyl)-l-norvaline Dehydrogenase, domain 2"/>
    <property type="match status" value="1"/>
</dbReference>
<organism evidence="6 7">
    <name type="scientific">Nocardioides lianchengensis</name>
    <dbReference type="NCBI Taxonomy" id="1045774"/>
    <lineage>
        <taxon>Bacteria</taxon>
        <taxon>Bacillati</taxon>
        <taxon>Actinomycetota</taxon>
        <taxon>Actinomycetes</taxon>
        <taxon>Propionibacteriales</taxon>
        <taxon>Nocardioidaceae</taxon>
        <taxon>Nocardioides</taxon>
    </lineage>
</organism>
<evidence type="ECO:0000313" key="7">
    <source>
        <dbReference type="Proteomes" id="UP000199034"/>
    </source>
</evidence>
<evidence type="ECO:0000256" key="3">
    <source>
        <dbReference type="ARBA" id="ARBA00023002"/>
    </source>
</evidence>
<evidence type="ECO:0000256" key="2">
    <source>
        <dbReference type="ARBA" id="ARBA00022857"/>
    </source>
</evidence>
<evidence type="ECO:0000256" key="1">
    <source>
        <dbReference type="ARBA" id="ARBA00007870"/>
    </source>
</evidence>